<reference evidence="2" key="1">
    <citation type="submission" date="2010-08" db="EMBL/GenBank/DDBJ databases">
        <authorList>
            <consortium name="Caenorhabditis japonica Sequencing Consortium"/>
            <person name="Wilson R.K."/>
        </authorList>
    </citation>
    <scope>NUCLEOTIDE SEQUENCE [LARGE SCALE GENOMIC DNA]</scope>
    <source>
        <strain evidence="2">DF5081</strain>
    </source>
</reference>
<protein>
    <recommendedName>
        <fullName evidence="3">RING-type domain-containing protein</fullName>
    </recommendedName>
</protein>
<reference evidence="1" key="2">
    <citation type="submission" date="2022-06" db="UniProtKB">
        <authorList>
            <consortium name="EnsemblMetazoa"/>
        </authorList>
    </citation>
    <scope>IDENTIFICATION</scope>
    <source>
        <strain evidence="1">DF5081</strain>
    </source>
</reference>
<evidence type="ECO:0000313" key="1">
    <source>
        <dbReference type="EnsemblMetazoa" id="CJA05886.1"/>
    </source>
</evidence>
<dbReference type="EnsemblMetazoa" id="CJA05886.1">
    <property type="protein sequence ID" value="CJA05886.1"/>
    <property type="gene ID" value="WBGene00125090"/>
</dbReference>
<proteinExistence type="predicted"/>
<dbReference type="AlphaFoldDB" id="A0A8R1HQN9"/>
<dbReference type="Proteomes" id="UP000005237">
    <property type="component" value="Unassembled WGS sequence"/>
</dbReference>
<sequence>MICHEAAKKSVMKSPKICQASAPKLIRSSQVSAPKLPSVCPEAAKYLPQIYDETRRPVICVGSCAYSICEECKGEKEKCPICNKDSQFTINYNAVELLESIRNSLTQENYSEFFNNLKPLDQEQCSQCQKSTRILRICATCGESSKILVPNHDGSWNLSNSDSLEIIFLRAKTISICSDCALEDPHEGHKIITFHSVKGFQTKLQQLFELLAFGGLYDQKMRKEERKCEYLWNTVDTLRNMCHQLDLWKKIDGREHLKSDIMFEGPIPDAMLSEKKNASFQKALQIFERNEMLRDRIRLYHLENAKLYLDFSTEKLKMTEMEEEESSGERAKWQDTTDQLRRVVDRLKQLVVTELTDLEIEEIDTELDARMTEIENAQIRNSRRKLPTDISHFFKYRALAQEMREARQHTQNVVQQVISCSNELFDLGTSHDLKRLQIREEDCDDHAMKTVRLLYLEELTKFLNAEYVEKSLEVDDSICKRMQASYRELQCQLLRLRFFSKVPGSSYEIDIYDQLIDEVDHEDEEEGKWPRIKTQ</sequence>
<evidence type="ECO:0000313" key="2">
    <source>
        <dbReference type="Proteomes" id="UP000005237"/>
    </source>
</evidence>
<accession>A0A8R1HQN9</accession>
<organism evidence="1 2">
    <name type="scientific">Caenorhabditis japonica</name>
    <dbReference type="NCBI Taxonomy" id="281687"/>
    <lineage>
        <taxon>Eukaryota</taxon>
        <taxon>Metazoa</taxon>
        <taxon>Ecdysozoa</taxon>
        <taxon>Nematoda</taxon>
        <taxon>Chromadorea</taxon>
        <taxon>Rhabditida</taxon>
        <taxon>Rhabditina</taxon>
        <taxon>Rhabditomorpha</taxon>
        <taxon>Rhabditoidea</taxon>
        <taxon>Rhabditidae</taxon>
        <taxon>Peloderinae</taxon>
        <taxon>Caenorhabditis</taxon>
    </lineage>
</organism>
<keyword evidence="2" id="KW-1185">Reference proteome</keyword>
<name>A0A8R1HQN9_CAEJA</name>
<evidence type="ECO:0008006" key="3">
    <source>
        <dbReference type="Google" id="ProtNLM"/>
    </source>
</evidence>